<gene>
    <name evidence="3" type="ORF">HUE88_05185</name>
</gene>
<keyword evidence="4" id="KW-1185">Reference proteome</keyword>
<keyword evidence="1" id="KW-1133">Transmembrane helix</keyword>
<proteinExistence type="predicted"/>
<accession>A0A7S7LX94</accession>
<evidence type="ECO:0000256" key="1">
    <source>
        <dbReference type="SAM" id="Phobius"/>
    </source>
</evidence>
<dbReference type="InterPro" id="IPR029787">
    <property type="entry name" value="Nucleotide_cyclase"/>
</dbReference>
<sequence>MKQSIKNIFNNLILFLFLITLLAAGGVLVAIDHSNTFTKIDNLNNQKHIISTLTTFSKDDIELALIQFNGKSTQLHYEIEKLHNLYRYNFTEQYVLSNKDEYLADLNELSTLTTSFNIKARHYYTTNTKKDELDENFNLLYNKIDSIIFKSIIYSKEKFYIYKNITYVSFVIILLALIFYRKKFNAIYEDLLFLYNVNKKDYVIFSEEVDAIALRMIRKPVTADNPSMIDPVTGINNHKGMMNAYSEKKGVKDGNFTTITIIEINNFSKTNRVYPQEFVQTILKKVAFTISLHEQALDVIARTDYNQFTIILSREKKEQSFKDIEAIRQSISELRLQSPTTGTVKITVSGGFVVKPNNVSLENSIIEAKKVLEFAKEQGTCSICQIKDLAKSEL</sequence>
<feature type="domain" description="GGDEF" evidence="2">
    <location>
        <begin position="255"/>
        <end position="388"/>
    </location>
</feature>
<keyword evidence="1" id="KW-0812">Transmembrane</keyword>
<dbReference type="InterPro" id="IPR043128">
    <property type="entry name" value="Rev_trsase/Diguanyl_cyclase"/>
</dbReference>
<evidence type="ECO:0000313" key="4">
    <source>
        <dbReference type="Proteomes" id="UP000593994"/>
    </source>
</evidence>
<evidence type="ECO:0000313" key="3">
    <source>
        <dbReference type="EMBL" id="QOY53075.1"/>
    </source>
</evidence>
<protein>
    <submittedName>
        <fullName evidence="3">GGDEF domain-containing protein</fullName>
    </submittedName>
</protein>
<dbReference type="EMBL" id="CP054492">
    <property type="protein sequence ID" value="QOY53075.1"/>
    <property type="molecule type" value="Genomic_DNA"/>
</dbReference>
<dbReference type="RefSeq" id="WP_194371779.1">
    <property type="nucleotide sequence ID" value="NZ_CP054492.1"/>
</dbReference>
<evidence type="ECO:0000259" key="2">
    <source>
        <dbReference type="PROSITE" id="PS50887"/>
    </source>
</evidence>
<reference evidence="3 4" key="1">
    <citation type="submission" date="2020-05" db="EMBL/GenBank/DDBJ databases">
        <title>Sulfurimonas marisnigri, sp. nov., and Sulfurimonas baltica, sp. nov., manganese oxide reducing chemolithoautotrophs of the class Epsilonproteobacteria isolated from the pelagic redoxclines of the Black and Baltic Seas and emended description of the genus Sulfurimonas.</title>
        <authorList>
            <person name="Henkel J.V."/>
            <person name="Laudan C."/>
            <person name="Werner J."/>
            <person name="Neu T."/>
            <person name="Plewe S."/>
            <person name="Sproer C."/>
            <person name="Bunk B."/>
            <person name="Schulz-Vogt H.N."/>
        </authorList>
    </citation>
    <scope>NUCLEOTIDE SEQUENCE [LARGE SCALE GENOMIC DNA]</scope>
    <source>
        <strain evidence="3 4">GD2</strain>
    </source>
</reference>
<dbReference type="InterPro" id="IPR000160">
    <property type="entry name" value="GGDEF_dom"/>
</dbReference>
<dbReference type="PROSITE" id="PS50887">
    <property type="entry name" value="GGDEF"/>
    <property type="match status" value="1"/>
</dbReference>
<keyword evidence="1" id="KW-0472">Membrane</keyword>
<dbReference type="SUPFAM" id="SSF55073">
    <property type="entry name" value="Nucleotide cyclase"/>
    <property type="match status" value="1"/>
</dbReference>
<dbReference type="Pfam" id="PF00990">
    <property type="entry name" value="GGDEF"/>
    <property type="match status" value="1"/>
</dbReference>
<dbReference type="AlphaFoldDB" id="A0A7S7LX94"/>
<dbReference type="SMART" id="SM00267">
    <property type="entry name" value="GGDEF"/>
    <property type="match status" value="1"/>
</dbReference>
<feature type="transmembrane region" description="Helical" evidence="1">
    <location>
        <begin position="159"/>
        <end position="180"/>
    </location>
</feature>
<dbReference type="Proteomes" id="UP000593994">
    <property type="component" value="Chromosome"/>
</dbReference>
<dbReference type="KEGG" id="sbal:HUE88_05185"/>
<organism evidence="3 4">
    <name type="scientific">Candidatus Sulfurimonas baltica</name>
    <dbReference type="NCBI Taxonomy" id="2740404"/>
    <lineage>
        <taxon>Bacteria</taxon>
        <taxon>Pseudomonadati</taxon>
        <taxon>Campylobacterota</taxon>
        <taxon>Epsilonproteobacteria</taxon>
        <taxon>Campylobacterales</taxon>
        <taxon>Sulfurimonadaceae</taxon>
        <taxon>Sulfurimonas</taxon>
    </lineage>
</organism>
<dbReference type="NCBIfam" id="TIGR00254">
    <property type="entry name" value="GGDEF"/>
    <property type="match status" value="1"/>
</dbReference>
<name>A0A7S7LX94_9BACT</name>
<dbReference type="Gene3D" id="3.30.70.270">
    <property type="match status" value="1"/>
</dbReference>